<dbReference type="EMBL" id="ML122393">
    <property type="protein sequence ID" value="RPD52197.1"/>
    <property type="molecule type" value="Genomic_DNA"/>
</dbReference>
<evidence type="ECO:0000313" key="2">
    <source>
        <dbReference type="EMBL" id="RPD52299.1"/>
    </source>
</evidence>
<organism evidence="1 3">
    <name type="scientific">Lentinus tigrinus ALCF2SS1-6</name>
    <dbReference type="NCBI Taxonomy" id="1328759"/>
    <lineage>
        <taxon>Eukaryota</taxon>
        <taxon>Fungi</taxon>
        <taxon>Dikarya</taxon>
        <taxon>Basidiomycota</taxon>
        <taxon>Agaricomycotina</taxon>
        <taxon>Agaricomycetes</taxon>
        <taxon>Polyporales</taxon>
        <taxon>Polyporaceae</taxon>
        <taxon>Lentinus</taxon>
    </lineage>
</organism>
<proteinExistence type="predicted"/>
<dbReference type="STRING" id="1328759.A0A5C2RP11"/>
<name>A0A5C2RP11_9APHY</name>
<dbReference type="AlphaFoldDB" id="A0A5C2RP11"/>
<accession>A0A5C2RP11</accession>
<evidence type="ECO:0000313" key="1">
    <source>
        <dbReference type="EMBL" id="RPD52197.1"/>
    </source>
</evidence>
<protein>
    <submittedName>
        <fullName evidence="1">Uncharacterized protein</fullName>
    </submittedName>
</protein>
<gene>
    <name evidence="2" type="ORF">L227DRAFT_617931</name>
    <name evidence="1" type="ORF">L227DRAFT_618001</name>
</gene>
<dbReference type="Proteomes" id="UP000313359">
    <property type="component" value="Unassembled WGS sequence"/>
</dbReference>
<sequence>MHISFHPSTSTSGSSSSVAFRALCTGLELGQEHPAIDRAPAPIYQPPPYPPPPPPPQLYLGQPPHPYYPPFPTFYPAAPEAGNQYLSMNLGFPPAPPPNPPVFVQSVVHAQCWLKVSIPLNTGVPAVDLNPQQAHLYEYHTDRSCDPPHRLSSEEDLRDAFSTVGLAQRARSCMVVMEIHNLICYCSSFFDFNPAMVSNKRKAAHDRGLKGPDQPSTTMSFLSELRKLKAHLECSRHPGHHCYVPPINGDHVLLDIAKLTLWAKKMFLNQATLYQPPEVLGFDHVTKKRHCNSPLSTFISPLCLFLLAMPLMMHPTRVRHPPLLSL</sequence>
<evidence type="ECO:0000313" key="3">
    <source>
        <dbReference type="Proteomes" id="UP000313359"/>
    </source>
</evidence>
<dbReference type="EMBL" id="ML122376">
    <property type="protein sequence ID" value="RPD52299.1"/>
    <property type="molecule type" value="Genomic_DNA"/>
</dbReference>
<dbReference type="OrthoDB" id="2758264at2759"/>
<reference evidence="1" key="1">
    <citation type="journal article" date="2018" name="Genome Biol. Evol.">
        <title>Genomics and development of Lentinus tigrinus, a white-rot wood-decaying mushroom with dimorphic fruiting bodies.</title>
        <authorList>
            <person name="Wu B."/>
            <person name="Xu Z."/>
            <person name="Knudson A."/>
            <person name="Carlson A."/>
            <person name="Chen N."/>
            <person name="Kovaka S."/>
            <person name="LaButti K."/>
            <person name="Lipzen A."/>
            <person name="Pennachio C."/>
            <person name="Riley R."/>
            <person name="Schakwitz W."/>
            <person name="Umezawa K."/>
            <person name="Ohm R.A."/>
            <person name="Grigoriev I.V."/>
            <person name="Nagy L.G."/>
            <person name="Gibbons J."/>
            <person name="Hibbett D."/>
        </authorList>
    </citation>
    <scope>NUCLEOTIDE SEQUENCE [LARGE SCALE GENOMIC DNA]</scope>
    <source>
        <strain evidence="1">ALCF2SS1-6</strain>
    </source>
</reference>
<keyword evidence="3" id="KW-1185">Reference proteome</keyword>